<accession>A0A4Q0AJK0</accession>
<dbReference type="Proteomes" id="UP000289269">
    <property type="component" value="Unassembled WGS sequence"/>
</dbReference>
<dbReference type="NCBIfam" id="TIGR03725">
    <property type="entry name" value="T6A_YeaZ"/>
    <property type="match status" value="1"/>
</dbReference>
<dbReference type="Pfam" id="PF00814">
    <property type="entry name" value="TsaD"/>
    <property type="match status" value="1"/>
</dbReference>
<dbReference type="AlphaFoldDB" id="A0A4Q0AJK0"/>
<dbReference type="Gene3D" id="3.30.420.40">
    <property type="match status" value="1"/>
</dbReference>
<evidence type="ECO:0000313" key="2">
    <source>
        <dbReference type="EMBL" id="RWZ79725.1"/>
    </source>
</evidence>
<proteinExistence type="predicted"/>
<evidence type="ECO:0000313" key="3">
    <source>
        <dbReference type="Proteomes" id="UP000289269"/>
    </source>
</evidence>
<comment type="caution">
    <text evidence="2">The sequence shown here is derived from an EMBL/GenBank/DDBJ whole genome shotgun (WGS) entry which is preliminary data.</text>
</comment>
<protein>
    <submittedName>
        <fullName evidence="2">tRNA (Adenosine(37)-N6)-threonylcarbamoyltransferase complex dimerization subunit type 1 TsaB</fullName>
    </submittedName>
</protein>
<dbReference type="InterPro" id="IPR022496">
    <property type="entry name" value="T6A_TsaB"/>
</dbReference>
<feature type="domain" description="Gcp-like" evidence="1">
    <location>
        <begin position="31"/>
        <end position="92"/>
    </location>
</feature>
<dbReference type="InterPro" id="IPR043129">
    <property type="entry name" value="ATPase_NBD"/>
</dbReference>
<sequence length="130" mass="13540">MTLAIKTDTAKAEVILLDRSGRQLSRRAWVAGRSLEADIFQAISRQLKKVKAGWRDIEGIVVFAGPGSFTGLRIGAAAANALAAGLGCPVAGSGGPDWLEDGLTALKSGRADPIVLPDYGRQPGISSPKK</sequence>
<organism evidence="2 3">
    <name type="scientific">Candidatus Chaera renei</name>
    <dbReference type="NCBI Taxonomy" id="2506947"/>
    <lineage>
        <taxon>Bacteria</taxon>
        <taxon>Candidatus Saccharimonadota</taxon>
        <taxon>Candidatus Saccharimonadia</taxon>
        <taxon>Candidatus Saccharimonadales</taxon>
        <taxon>Candidatus Saccharimonadaceae</taxon>
        <taxon>Candidatus Chaera</taxon>
    </lineage>
</organism>
<gene>
    <name evidence="2" type="primary">tsaB</name>
    <name evidence="2" type="ORF">EOT04_00490</name>
</gene>
<dbReference type="GO" id="GO:0002949">
    <property type="term" value="P:tRNA threonylcarbamoyladenosine modification"/>
    <property type="evidence" value="ECO:0007669"/>
    <property type="project" value="InterPro"/>
</dbReference>
<dbReference type="InterPro" id="IPR000905">
    <property type="entry name" value="Gcp-like_dom"/>
</dbReference>
<name>A0A4Q0AJK0_9BACT</name>
<dbReference type="GO" id="GO:0016740">
    <property type="term" value="F:transferase activity"/>
    <property type="evidence" value="ECO:0007669"/>
    <property type="project" value="UniProtKB-KW"/>
</dbReference>
<evidence type="ECO:0000259" key="1">
    <source>
        <dbReference type="Pfam" id="PF00814"/>
    </source>
</evidence>
<dbReference type="SUPFAM" id="SSF53067">
    <property type="entry name" value="Actin-like ATPase domain"/>
    <property type="match status" value="1"/>
</dbReference>
<keyword evidence="3" id="KW-1185">Reference proteome</keyword>
<reference evidence="2" key="1">
    <citation type="submission" date="2019-01" db="EMBL/GenBank/DDBJ databases">
        <title>Genomic signatures and co-occurrence patterns of the ultra-small Saccharimodia (Patescibacteria phylum) suggest a symbiotic lifestyle.</title>
        <authorList>
            <person name="Lemos L."/>
            <person name="Medeiros J."/>
            <person name="Andreote F."/>
            <person name="Fernandes G."/>
            <person name="Varani A."/>
            <person name="Oliveira G."/>
            <person name="Pylro V."/>
        </authorList>
    </citation>
    <scope>NUCLEOTIDE SEQUENCE [LARGE SCALE GENOMIC DNA]</scope>
    <source>
        <strain evidence="2">AMD01</strain>
    </source>
</reference>
<dbReference type="EMBL" id="SCKW01000003">
    <property type="protein sequence ID" value="RWZ79725.1"/>
    <property type="molecule type" value="Genomic_DNA"/>
</dbReference>